<organism evidence="3 4">
    <name type="scientific">Chryseosolibacter histidini</name>
    <dbReference type="NCBI Taxonomy" id="2782349"/>
    <lineage>
        <taxon>Bacteria</taxon>
        <taxon>Pseudomonadati</taxon>
        <taxon>Bacteroidota</taxon>
        <taxon>Cytophagia</taxon>
        <taxon>Cytophagales</taxon>
        <taxon>Chryseotaleaceae</taxon>
        <taxon>Chryseosolibacter</taxon>
    </lineage>
</organism>
<dbReference type="Pfam" id="PF18962">
    <property type="entry name" value="Por_Secre_tail"/>
    <property type="match status" value="1"/>
</dbReference>
<name>A0AAP2GK56_9BACT</name>
<dbReference type="InterPro" id="IPR026444">
    <property type="entry name" value="Secre_tail"/>
</dbReference>
<comment type="caution">
    <text evidence="3">The sequence shown here is derived from an EMBL/GenBank/DDBJ whole genome shotgun (WGS) entry which is preliminary data.</text>
</comment>
<dbReference type="NCBIfam" id="TIGR04183">
    <property type="entry name" value="Por_Secre_tail"/>
    <property type="match status" value="1"/>
</dbReference>
<reference evidence="3 4" key="1">
    <citation type="submission" date="2021-05" db="EMBL/GenBank/DDBJ databases">
        <title>A Polyphasic approach of four new species of the genus Ohtaekwangia: Ohtaekwangia histidinii sp. nov., Ohtaekwangia cretensis sp. nov., Ohtaekwangia indiensis sp. nov., Ohtaekwangia reichenbachii sp. nov. from diverse environment.</title>
        <authorList>
            <person name="Octaviana S."/>
        </authorList>
    </citation>
    <scope>NUCLEOTIDE SEQUENCE [LARGE SCALE GENOMIC DNA]</scope>
    <source>
        <strain evidence="3 4">PWU4</strain>
    </source>
</reference>
<evidence type="ECO:0000313" key="4">
    <source>
        <dbReference type="Proteomes" id="UP001319200"/>
    </source>
</evidence>
<accession>A0AAP2GK56</accession>
<dbReference type="Proteomes" id="UP001319200">
    <property type="component" value="Unassembled WGS sequence"/>
</dbReference>
<evidence type="ECO:0000256" key="1">
    <source>
        <dbReference type="SAM" id="SignalP"/>
    </source>
</evidence>
<proteinExistence type="predicted"/>
<dbReference type="AlphaFoldDB" id="A0AAP2GK56"/>
<keyword evidence="1" id="KW-0732">Signal</keyword>
<feature type="signal peptide" evidence="1">
    <location>
        <begin position="1"/>
        <end position="23"/>
    </location>
</feature>
<keyword evidence="4" id="KW-1185">Reference proteome</keyword>
<dbReference type="Gene3D" id="3.40.390.10">
    <property type="entry name" value="Collagenase (Catalytic Domain)"/>
    <property type="match status" value="1"/>
</dbReference>
<dbReference type="GO" id="GO:0008237">
    <property type="term" value="F:metallopeptidase activity"/>
    <property type="evidence" value="ECO:0007669"/>
    <property type="project" value="InterPro"/>
</dbReference>
<gene>
    <name evidence="3" type="ORF">KK083_17510</name>
</gene>
<dbReference type="EMBL" id="JAHESF010000016">
    <property type="protein sequence ID" value="MBT1698694.1"/>
    <property type="molecule type" value="Genomic_DNA"/>
</dbReference>
<evidence type="ECO:0000313" key="3">
    <source>
        <dbReference type="EMBL" id="MBT1698694.1"/>
    </source>
</evidence>
<dbReference type="InterPro" id="IPR024079">
    <property type="entry name" value="MetalloPept_cat_dom_sf"/>
</dbReference>
<protein>
    <submittedName>
        <fullName evidence="3">T9SS type A sorting domain-containing protein</fullName>
    </submittedName>
</protein>
<evidence type="ECO:0000259" key="2">
    <source>
        <dbReference type="Pfam" id="PF18962"/>
    </source>
</evidence>
<sequence>MRSIYRLGFCTFMLLLQCGITLAQHAMSIRPRRPIICYHSNKNNPDHIPAPRQLAARTKTAEFQVEYINFPADNQARIAFQRAVDIWAAQLNSTIPIKIRAQWQSLSPGVLGQAVWGSAHANFDGAPNLNTFYPVALAEKIAGRELNEPDDPEIVASFNSGTNWYFGIDGNTPTGKMDLVTIVLHEIAHGLGFTDTYDVVNTQGSVGLGNDDPPLIYDLFVENGTGQKLFTEFVSPSAAMGTQLTSNSIFYNSPLATAGASGARPRLFAPSPFDGGSSIAHLNENTYNAAGDPNRLMTPQIDFAESIHNPGPILLNIFKDMGWVFTKIQHERLRDTERKDGAPYIVKAKILSDNGYLPDQLKLVYTTDNVTFTQVAMTPTGVTNEFQASLPGVTTNWGYGYYISVTDVLNRTFTNPGKIQTQKQQPVQDLIVFNIGTDSQAPEIVHTPVDYIFNDETELAIEATITDNLAVQQARIEYSINGGALQQQAMQKVTAGDDIYRTLISIPPGLAIGNSIEYRIVATDNSAGANVATAPGNGNYSVLITGIMAVRDAYVTDFNQTSVDFIGSGLRMATPSGFTNAAIHSDHPYKDGSGINNESNYIYQLQIPIRLNAGNPFIQFDEVVLVEPSKSGAVFGDVDFYDYVIVEGSKDGGHTWKPFADGYNARADAAWLARYNLNISHDNSLSTGNPQLFRKRTINMLEKNVFAAGDEVLIRFRLFADQAAHGWGWAIDNLSIQGPVTGIEASIATTFAAYPNPATRDVTLEFWLSHSDQVKIQVVDPSGQVVLNDEWAIGPYNTTHQMDISTLQAGLYFIRATSGEETVIRKLVKVNE</sequence>
<dbReference type="RefSeq" id="WP_254165336.1">
    <property type="nucleotide sequence ID" value="NZ_JAHESF010000016.1"/>
</dbReference>
<feature type="chain" id="PRO_5042813150" evidence="1">
    <location>
        <begin position="24"/>
        <end position="832"/>
    </location>
</feature>
<dbReference type="SUPFAM" id="SSF55486">
    <property type="entry name" value="Metalloproteases ('zincins'), catalytic domain"/>
    <property type="match status" value="1"/>
</dbReference>
<feature type="domain" description="Secretion system C-terminal sorting" evidence="2">
    <location>
        <begin position="754"/>
        <end position="828"/>
    </location>
</feature>